<dbReference type="InterPro" id="IPR058637">
    <property type="entry name" value="YknX-like_C"/>
</dbReference>
<gene>
    <name evidence="9" type="ordered locus">DaAHT2_0627</name>
</gene>
<dbReference type="Pfam" id="PF25944">
    <property type="entry name" value="Beta-barrel_RND"/>
    <property type="match status" value="1"/>
</dbReference>
<dbReference type="Gene3D" id="2.40.420.20">
    <property type="match status" value="1"/>
</dbReference>
<dbReference type="eggNOG" id="COG0845">
    <property type="taxonomic scope" value="Bacteria"/>
</dbReference>
<feature type="compositionally biased region" description="Low complexity" evidence="4">
    <location>
        <begin position="243"/>
        <end position="255"/>
    </location>
</feature>
<dbReference type="PANTHER" id="PTHR30158">
    <property type="entry name" value="ACRA/E-RELATED COMPONENT OF DRUG EFFLUX TRANSPORTER"/>
    <property type="match status" value="1"/>
</dbReference>
<dbReference type="SUPFAM" id="SSF111369">
    <property type="entry name" value="HlyD-like secretion proteins"/>
    <property type="match status" value="1"/>
</dbReference>
<accession>D6Z178</accession>
<feature type="coiled-coil region" evidence="3">
    <location>
        <begin position="125"/>
        <end position="152"/>
    </location>
</feature>
<dbReference type="Gene3D" id="2.40.50.100">
    <property type="match status" value="1"/>
</dbReference>
<protein>
    <submittedName>
        <fullName evidence="9">Efflux transporter, RND family, MFP subunit</fullName>
    </submittedName>
</protein>
<evidence type="ECO:0000313" key="9">
    <source>
        <dbReference type="EMBL" id="ADH85333.1"/>
    </source>
</evidence>
<organism evidence="9 10">
    <name type="scientific">Desulfurivibrio alkaliphilus (strain DSM 19089 / UNIQEM U267 / AHT2)</name>
    <dbReference type="NCBI Taxonomy" id="589865"/>
    <lineage>
        <taxon>Bacteria</taxon>
        <taxon>Pseudomonadati</taxon>
        <taxon>Thermodesulfobacteriota</taxon>
        <taxon>Desulfobulbia</taxon>
        <taxon>Desulfobulbales</taxon>
        <taxon>Desulfobulbaceae</taxon>
        <taxon>Desulfurivibrio</taxon>
    </lineage>
</organism>
<dbReference type="GO" id="GO:0005886">
    <property type="term" value="C:plasma membrane"/>
    <property type="evidence" value="ECO:0007669"/>
    <property type="project" value="TreeGrafter"/>
</dbReference>
<evidence type="ECO:0000259" key="8">
    <source>
        <dbReference type="Pfam" id="PF25989"/>
    </source>
</evidence>
<keyword evidence="3" id="KW-0175">Coiled coil</keyword>
<reference evidence="10" key="1">
    <citation type="submission" date="2010-02" db="EMBL/GenBank/DDBJ databases">
        <title>Complete sequence of Desulfurivibrio alkaliphilus AHT2.</title>
        <authorList>
            <consortium name="US DOE Joint Genome Institute"/>
            <person name="Pitluck S."/>
            <person name="Chertkov O."/>
            <person name="Detter J.C."/>
            <person name="Han C."/>
            <person name="Tapia R."/>
            <person name="Larimer F."/>
            <person name="Land M."/>
            <person name="Hauser L."/>
            <person name="Kyrpides N."/>
            <person name="Mikhailova N."/>
            <person name="Sorokin D.Y."/>
            <person name="Muyzer G."/>
            <person name="Woyke T."/>
        </authorList>
    </citation>
    <scope>NUCLEOTIDE SEQUENCE [LARGE SCALE GENOMIC DNA]</scope>
    <source>
        <strain evidence="10">DSM 19089 / UNIQEM U267 / AHT2</strain>
    </source>
</reference>
<dbReference type="OrthoDB" id="9772050at2"/>
<comment type="similarity">
    <text evidence="2">Belongs to the membrane fusion protein (MFP) (TC 8.A.1) family.</text>
</comment>
<dbReference type="InParanoid" id="D6Z178"/>
<dbReference type="GO" id="GO:0046677">
    <property type="term" value="P:response to antibiotic"/>
    <property type="evidence" value="ECO:0007669"/>
    <property type="project" value="TreeGrafter"/>
</dbReference>
<dbReference type="FunFam" id="2.40.420.20:FF:000001">
    <property type="entry name" value="Efflux RND transporter periplasmic adaptor subunit"/>
    <property type="match status" value="1"/>
</dbReference>
<dbReference type="InterPro" id="IPR058626">
    <property type="entry name" value="MdtA-like_b-barrel"/>
</dbReference>
<dbReference type="Gene3D" id="1.10.287.470">
    <property type="entry name" value="Helix hairpin bin"/>
    <property type="match status" value="1"/>
</dbReference>
<evidence type="ECO:0000259" key="7">
    <source>
        <dbReference type="Pfam" id="PF25944"/>
    </source>
</evidence>
<evidence type="ECO:0000256" key="1">
    <source>
        <dbReference type="ARBA" id="ARBA00004196"/>
    </source>
</evidence>
<name>D6Z178_DESAT</name>
<evidence type="ECO:0000256" key="3">
    <source>
        <dbReference type="SAM" id="Coils"/>
    </source>
</evidence>
<keyword evidence="10" id="KW-1185">Reference proteome</keyword>
<dbReference type="InterPro" id="IPR058625">
    <property type="entry name" value="MdtA-like_BSH"/>
</dbReference>
<feature type="region of interest" description="Disordered" evidence="4">
    <location>
        <begin position="243"/>
        <end position="263"/>
    </location>
</feature>
<dbReference type="Gene3D" id="2.40.30.170">
    <property type="match status" value="1"/>
</dbReference>
<feature type="domain" description="Multidrug resistance protein MdtA-like alpha-helical hairpin" evidence="5">
    <location>
        <begin position="126"/>
        <end position="194"/>
    </location>
</feature>
<sequence>MGTSPVTNSTTAPASKAATGKRNAFSLPLWLLILLVLLLAACEANEQQGPPGQEMPPPPVTLQSVSPQQVTLEGEYPARVHGSRRVEVRARVGGILEQRLYREGAMVAKDDPLFHLDREPYEIAWQQAKAELSNAEANLAQAEREWRRADTLWQKQAISERERDQALTNQELARARLALAQAVLADAARNLRYTKVTAPIAGITELEAFAEGSLLEPGTLLTTITSLDPVHIRFALPEDDAAALQAGQRQQRQPADSPGTSPAITLLLPDGSSYQYSGQLDFTAGTIDPGTGTVTARAVFANPDRQLVPGRFVRIRLTLEVLEEVFLIPADAITRGRNGSLVYVVGDDKTARAREVETGPLIGAKQVILSGLNEGDQLVVNGLAVLRDGMPVDPQPAEQAGE</sequence>
<dbReference type="InterPro" id="IPR058624">
    <property type="entry name" value="MdtA-like_HH"/>
</dbReference>
<evidence type="ECO:0000313" key="10">
    <source>
        <dbReference type="Proteomes" id="UP000001508"/>
    </source>
</evidence>
<dbReference type="Pfam" id="PF25917">
    <property type="entry name" value="BSH_RND"/>
    <property type="match status" value="1"/>
</dbReference>
<feature type="domain" description="Multidrug resistance protein MdtA-like barrel-sandwich hybrid" evidence="6">
    <location>
        <begin position="84"/>
        <end position="224"/>
    </location>
</feature>
<feature type="region of interest" description="Disordered" evidence="4">
    <location>
        <begin position="47"/>
        <end position="68"/>
    </location>
</feature>
<dbReference type="Pfam" id="PF25876">
    <property type="entry name" value="HH_MFP_RND"/>
    <property type="match status" value="1"/>
</dbReference>
<dbReference type="RefSeq" id="WP_013162864.1">
    <property type="nucleotide sequence ID" value="NC_014216.1"/>
</dbReference>
<dbReference type="Pfam" id="PF25989">
    <property type="entry name" value="YknX_C"/>
    <property type="match status" value="1"/>
</dbReference>
<dbReference type="EMBL" id="CP001940">
    <property type="protein sequence ID" value="ADH85333.1"/>
    <property type="molecule type" value="Genomic_DNA"/>
</dbReference>
<evidence type="ECO:0000259" key="6">
    <source>
        <dbReference type="Pfam" id="PF25917"/>
    </source>
</evidence>
<dbReference type="KEGG" id="dak:DaAHT2_0627"/>
<feature type="domain" description="YknX-like C-terminal permuted SH3-like" evidence="8">
    <location>
        <begin position="328"/>
        <end position="393"/>
    </location>
</feature>
<dbReference type="AlphaFoldDB" id="D6Z178"/>
<dbReference type="NCBIfam" id="TIGR01730">
    <property type="entry name" value="RND_mfp"/>
    <property type="match status" value="1"/>
</dbReference>
<evidence type="ECO:0000259" key="5">
    <source>
        <dbReference type="Pfam" id="PF25876"/>
    </source>
</evidence>
<dbReference type="GO" id="GO:0030313">
    <property type="term" value="C:cell envelope"/>
    <property type="evidence" value="ECO:0007669"/>
    <property type="project" value="UniProtKB-SubCell"/>
</dbReference>
<dbReference type="STRING" id="589865.DaAHT2_0627"/>
<dbReference type="InterPro" id="IPR006143">
    <property type="entry name" value="RND_pump_MFP"/>
</dbReference>
<dbReference type="HOGENOM" id="CLU_018816_2_1_7"/>
<dbReference type="Proteomes" id="UP000001508">
    <property type="component" value="Chromosome"/>
</dbReference>
<proteinExistence type="inferred from homology"/>
<evidence type="ECO:0000256" key="2">
    <source>
        <dbReference type="ARBA" id="ARBA00009477"/>
    </source>
</evidence>
<dbReference type="FunCoup" id="D6Z178">
    <property type="interactions" value="337"/>
</dbReference>
<feature type="domain" description="Multidrug resistance protein MdtA-like beta-barrel" evidence="7">
    <location>
        <begin position="229"/>
        <end position="319"/>
    </location>
</feature>
<evidence type="ECO:0000256" key="4">
    <source>
        <dbReference type="SAM" id="MobiDB-lite"/>
    </source>
</evidence>
<dbReference type="GO" id="GO:0022857">
    <property type="term" value="F:transmembrane transporter activity"/>
    <property type="evidence" value="ECO:0007669"/>
    <property type="project" value="InterPro"/>
</dbReference>
<comment type="subcellular location">
    <subcellularLocation>
        <location evidence="1">Cell envelope</location>
    </subcellularLocation>
</comment>